<organism evidence="1 2">
    <name type="scientific">Dactylosporangium salmoneum</name>
    <dbReference type="NCBI Taxonomy" id="53361"/>
    <lineage>
        <taxon>Bacteria</taxon>
        <taxon>Bacillati</taxon>
        <taxon>Actinomycetota</taxon>
        <taxon>Actinomycetes</taxon>
        <taxon>Micromonosporales</taxon>
        <taxon>Micromonosporaceae</taxon>
        <taxon>Dactylosporangium</taxon>
    </lineage>
</organism>
<evidence type="ECO:0000313" key="2">
    <source>
        <dbReference type="Proteomes" id="UP001501444"/>
    </source>
</evidence>
<gene>
    <name evidence="1" type="ORF">GCM10010170_103040</name>
</gene>
<dbReference type="EMBL" id="BAAARV010000123">
    <property type="protein sequence ID" value="GAA2390922.1"/>
    <property type="molecule type" value="Genomic_DNA"/>
</dbReference>
<evidence type="ECO:0000313" key="1">
    <source>
        <dbReference type="EMBL" id="GAA2390922.1"/>
    </source>
</evidence>
<proteinExistence type="predicted"/>
<accession>A0ABN3HYK7</accession>
<sequence>MRDKTARAAAVCRFLEFAQPVRCRHEWVSLAKLPRHSLGEAEIMSETRWTVQERSWKEELPELPDEVSALLAPPVVVCASGLVRAVVRRTAGRTVPRATAGVS</sequence>
<comment type="caution">
    <text evidence="1">The sequence shown here is derived from an EMBL/GenBank/DDBJ whole genome shotgun (WGS) entry which is preliminary data.</text>
</comment>
<protein>
    <submittedName>
        <fullName evidence="1">Uncharacterized protein</fullName>
    </submittedName>
</protein>
<dbReference type="Proteomes" id="UP001501444">
    <property type="component" value="Unassembled WGS sequence"/>
</dbReference>
<reference evidence="1 2" key="1">
    <citation type="journal article" date="2019" name="Int. J. Syst. Evol. Microbiol.">
        <title>The Global Catalogue of Microorganisms (GCM) 10K type strain sequencing project: providing services to taxonomists for standard genome sequencing and annotation.</title>
        <authorList>
            <consortium name="The Broad Institute Genomics Platform"/>
            <consortium name="The Broad Institute Genome Sequencing Center for Infectious Disease"/>
            <person name="Wu L."/>
            <person name="Ma J."/>
        </authorList>
    </citation>
    <scope>NUCLEOTIDE SEQUENCE [LARGE SCALE GENOMIC DNA]</scope>
    <source>
        <strain evidence="1 2">JCM 3272</strain>
    </source>
</reference>
<keyword evidence="2" id="KW-1185">Reference proteome</keyword>
<name>A0ABN3HYK7_9ACTN</name>